<dbReference type="GO" id="GO:0022904">
    <property type="term" value="P:respiratory electron transport chain"/>
    <property type="evidence" value="ECO:0007669"/>
    <property type="project" value="InterPro"/>
</dbReference>
<evidence type="ECO:0000256" key="1">
    <source>
        <dbReference type="SAM" id="Phobius"/>
    </source>
</evidence>
<evidence type="ECO:0008006" key="3">
    <source>
        <dbReference type="Google" id="ProtNLM"/>
    </source>
</evidence>
<dbReference type="InterPro" id="IPR013833">
    <property type="entry name" value="Cyt_c_oxidase_su3_a-hlx"/>
</dbReference>
<evidence type="ECO:0000313" key="2">
    <source>
        <dbReference type="EMBL" id="SVC98940.1"/>
    </source>
</evidence>
<dbReference type="SUPFAM" id="SSF81452">
    <property type="entry name" value="Cytochrome c oxidase subunit III-like"/>
    <property type="match status" value="1"/>
</dbReference>
<organism evidence="2">
    <name type="scientific">marine metagenome</name>
    <dbReference type="NCBI Taxonomy" id="408172"/>
    <lineage>
        <taxon>unclassified sequences</taxon>
        <taxon>metagenomes</taxon>
        <taxon>ecological metagenomes</taxon>
    </lineage>
</organism>
<dbReference type="AlphaFoldDB" id="A0A382RNE0"/>
<gene>
    <name evidence="2" type="ORF">METZ01_LOCUS351794</name>
</gene>
<dbReference type="Gene3D" id="1.20.120.80">
    <property type="entry name" value="Cytochrome c oxidase, subunit III, four-helix bundle"/>
    <property type="match status" value="1"/>
</dbReference>
<dbReference type="InterPro" id="IPR035973">
    <property type="entry name" value="Cyt_c_oxidase_su3-like_sf"/>
</dbReference>
<dbReference type="EMBL" id="UINC01122862">
    <property type="protein sequence ID" value="SVC98940.1"/>
    <property type="molecule type" value="Genomic_DNA"/>
</dbReference>
<dbReference type="GO" id="GO:0004129">
    <property type="term" value="F:cytochrome-c oxidase activity"/>
    <property type="evidence" value="ECO:0007669"/>
    <property type="project" value="InterPro"/>
</dbReference>
<reference evidence="2" key="1">
    <citation type="submission" date="2018-05" db="EMBL/GenBank/DDBJ databases">
        <authorList>
            <person name="Lanie J.A."/>
            <person name="Ng W.-L."/>
            <person name="Kazmierczak K.M."/>
            <person name="Andrzejewski T.M."/>
            <person name="Davidsen T.M."/>
            <person name="Wayne K.J."/>
            <person name="Tettelin H."/>
            <person name="Glass J.I."/>
            <person name="Rusch D."/>
            <person name="Podicherti R."/>
            <person name="Tsui H.-C.T."/>
            <person name="Winkler M.E."/>
        </authorList>
    </citation>
    <scope>NUCLEOTIDE SEQUENCE</scope>
</reference>
<keyword evidence="1" id="KW-0472">Membrane</keyword>
<feature type="transmembrane region" description="Helical" evidence="1">
    <location>
        <begin position="6"/>
        <end position="23"/>
    </location>
</feature>
<protein>
    <recommendedName>
        <fullName evidence="3">Heme-copper oxidase subunit III family profile domain-containing protein</fullName>
    </recommendedName>
</protein>
<name>A0A382RNE0_9ZZZZ</name>
<keyword evidence="1" id="KW-0812">Transmembrane</keyword>
<proteinExistence type="predicted"/>
<accession>A0A382RNE0</accession>
<sequence>MYWHFVDIVWVIIFPVVYLTEYIL</sequence>
<dbReference type="GO" id="GO:0016020">
    <property type="term" value="C:membrane"/>
    <property type="evidence" value="ECO:0007669"/>
    <property type="project" value="InterPro"/>
</dbReference>
<keyword evidence="1" id="KW-1133">Transmembrane helix</keyword>